<dbReference type="Proteomes" id="UP001311232">
    <property type="component" value="Unassembled WGS sequence"/>
</dbReference>
<dbReference type="PANTHER" id="PTHR47642">
    <property type="entry name" value="ATP-DEPENDENT DNA HELICASE"/>
    <property type="match status" value="1"/>
</dbReference>
<dbReference type="InterPro" id="IPR051055">
    <property type="entry name" value="PIF1_helicase"/>
</dbReference>
<accession>A0AAV9S901</accession>
<gene>
    <name evidence="1" type="ORF">CRENBAI_000248</name>
</gene>
<keyword evidence="2" id="KW-1185">Reference proteome</keyword>
<dbReference type="AlphaFoldDB" id="A0AAV9S901"/>
<reference evidence="1 2" key="1">
    <citation type="submission" date="2021-06" db="EMBL/GenBank/DDBJ databases">
        <authorList>
            <person name="Palmer J.M."/>
        </authorList>
    </citation>
    <scope>NUCLEOTIDE SEQUENCE [LARGE SCALE GENOMIC DNA]</scope>
    <source>
        <strain evidence="1 2">MEX-2019</strain>
        <tissue evidence="1">Muscle</tissue>
    </source>
</reference>
<dbReference type="PANTHER" id="PTHR47642:SF5">
    <property type="entry name" value="ATP-DEPENDENT DNA HELICASE"/>
    <property type="match status" value="1"/>
</dbReference>
<proteinExistence type="predicted"/>
<protein>
    <submittedName>
        <fullName evidence="1">Uncharacterized protein</fullName>
    </submittedName>
</protein>
<sequence length="174" mass="19212">MAYVALSRVTSLSGLYLLDLDEMKIYANPEVTAVLQTMRQASVEEMMPLLQVQAPFPVLIGVVYRPPDYSLRPFMQNLPLGLELDPVSVPGFTSQPSHWFIQPEFRLAPPPLVCLDLLSRGQSQLSVFLSQLQLVFPSDVFGSGRHIRLQSVGRFLINMFGSLPSSGSCASSPD</sequence>
<dbReference type="EMBL" id="JAHHUM010000669">
    <property type="protein sequence ID" value="KAK5617775.1"/>
    <property type="molecule type" value="Genomic_DNA"/>
</dbReference>
<evidence type="ECO:0000313" key="2">
    <source>
        <dbReference type="Proteomes" id="UP001311232"/>
    </source>
</evidence>
<organism evidence="1 2">
    <name type="scientific">Crenichthys baileyi</name>
    <name type="common">White River springfish</name>
    <dbReference type="NCBI Taxonomy" id="28760"/>
    <lineage>
        <taxon>Eukaryota</taxon>
        <taxon>Metazoa</taxon>
        <taxon>Chordata</taxon>
        <taxon>Craniata</taxon>
        <taxon>Vertebrata</taxon>
        <taxon>Euteleostomi</taxon>
        <taxon>Actinopterygii</taxon>
        <taxon>Neopterygii</taxon>
        <taxon>Teleostei</taxon>
        <taxon>Neoteleostei</taxon>
        <taxon>Acanthomorphata</taxon>
        <taxon>Ovalentaria</taxon>
        <taxon>Atherinomorphae</taxon>
        <taxon>Cyprinodontiformes</taxon>
        <taxon>Goodeidae</taxon>
        <taxon>Crenichthys</taxon>
    </lineage>
</organism>
<evidence type="ECO:0000313" key="1">
    <source>
        <dbReference type="EMBL" id="KAK5617775.1"/>
    </source>
</evidence>
<comment type="caution">
    <text evidence="1">The sequence shown here is derived from an EMBL/GenBank/DDBJ whole genome shotgun (WGS) entry which is preliminary data.</text>
</comment>
<name>A0AAV9S901_9TELE</name>